<feature type="compositionally biased region" description="Low complexity" evidence="1">
    <location>
        <begin position="146"/>
        <end position="161"/>
    </location>
</feature>
<evidence type="ECO:0000313" key="3">
    <source>
        <dbReference type="Proteomes" id="UP000243723"/>
    </source>
</evidence>
<feature type="compositionally biased region" description="Acidic residues" evidence="1">
    <location>
        <begin position="169"/>
        <end position="178"/>
    </location>
</feature>
<evidence type="ECO:0000313" key="2">
    <source>
        <dbReference type="EMBL" id="PSK43028.1"/>
    </source>
</evidence>
<evidence type="ECO:0000256" key="1">
    <source>
        <dbReference type="SAM" id="MobiDB-lite"/>
    </source>
</evidence>
<feature type="compositionally biased region" description="Polar residues" evidence="1">
    <location>
        <begin position="135"/>
        <end position="145"/>
    </location>
</feature>
<proteinExistence type="predicted"/>
<keyword evidence="3" id="KW-1185">Reference proteome</keyword>
<reference evidence="2 3" key="1">
    <citation type="submission" date="2017-05" db="EMBL/GenBank/DDBJ databases">
        <title>Draft genome sequence of Elsinoe australis.</title>
        <authorList>
            <person name="Cheng Q."/>
        </authorList>
    </citation>
    <scope>NUCLEOTIDE SEQUENCE [LARGE SCALE GENOMIC DNA]</scope>
    <source>
        <strain evidence="2 3">NL1</strain>
    </source>
</reference>
<comment type="caution">
    <text evidence="2">The sequence shown here is derived from an EMBL/GenBank/DDBJ whole genome shotgun (WGS) entry which is preliminary data.</text>
</comment>
<dbReference type="EMBL" id="NHZQ01000331">
    <property type="protein sequence ID" value="PSK43028.1"/>
    <property type="molecule type" value="Genomic_DNA"/>
</dbReference>
<protein>
    <submittedName>
        <fullName evidence="2">Uncharacterized protein</fullName>
    </submittedName>
</protein>
<name>A0A2P7Z478_9PEZI</name>
<feature type="region of interest" description="Disordered" evidence="1">
    <location>
        <begin position="1"/>
        <end position="283"/>
    </location>
</feature>
<feature type="compositionally biased region" description="Polar residues" evidence="1">
    <location>
        <begin position="39"/>
        <end position="58"/>
    </location>
</feature>
<feature type="compositionally biased region" description="Polar residues" evidence="1">
    <location>
        <begin position="185"/>
        <end position="213"/>
    </location>
</feature>
<gene>
    <name evidence="2" type="ORF">B9Z65_6982</name>
</gene>
<sequence length="397" mass="42350">MARKSRKRNQPSDESTSSGAKRARLQSPPANSDLEDNITVASGVNPQARSSTPLNARTSRSDASKVRFRQSDNTADDEEDATALSVDNGKKVKKALNQSGASTTQPTILSATKKIATKSKGTMTDDLEGHPTQPGPVSSSTTTPWLSAASSKSKISLSAKGKGAKQEKDDDGGDDEDATVPVRKTGTNRPSETQTEGTTRLSLKPLTKQSGKFTMQHVPKKASTASPAFTKPPTRQQSSQAAPTQLPAQVPEVLPPPGKYPSNRTSKQNAARDAKEAGQAIAEGRAGDTARLAARRLVDDSKTLGKLTDAYLNKTIETLPDVGTMQADMQTAVGLASQYMLGFEGMEDAQTGDLGGQRQKAKAKDMYDDMKTVLRTGAKWMGVLEEKVKEVEDEDDE</sequence>
<feature type="compositionally biased region" description="Polar residues" evidence="1">
    <location>
        <begin position="223"/>
        <end position="247"/>
    </location>
</feature>
<feature type="compositionally biased region" description="Polar residues" evidence="1">
    <location>
        <begin position="96"/>
        <end position="110"/>
    </location>
</feature>
<accession>A0A2P7Z478</accession>
<dbReference type="AlphaFoldDB" id="A0A2P7Z478"/>
<dbReference type="Proteomes" id="UP000243723">
    <property type="component" value="Unassembled WGS sequence"/>
</dbReference>
<organism evidence="2 3">
    <name type="scientific">Elsinoe australis</name>
    <dbReference type="NCBI Taxonomy" id="40998"/>
    <lineage>
        <taxon>Eukaryota</taxon>
        <taxon>Fungi</taxon>
        <taxon>Dikarya</taxon>
        <taxon>Ascomycota</taxon>
        <taxon>Pezizomycotina</taxon>
        <taxon>Dothideomycetes</taxon>
        <taxon>Dothideomycetidae</taxon>
        <taxon>Myriangiales</taxon>
        <taxon>Elsinoaceae</taxon>
        <taxon>Elsinoe</taxon>
    </lineage>
</organism>